<feature type="compositionally biased region" description="Acidic residues" evidence="1">
    <location>
        <begin position="193"/>
        <end position="205"/>
    </location>
</feature>
<accession>A0ABY7LQH7</accession>
<dbReference type="RefSeq" id="WP_269560220.1">
    <property type="nucleotide sequence ID" value="NZ_CP114767.1"/>
</dbReference>
<evidence type="ECO:0000313" key="3">
    <source>
        <dbReference type="Proteomes" id="UP001211005"/>
    </source>
</evidence>
<dbReference type="Proteomes" id="UP001211005">
    <property type="component" value="Chromosome"/>
</dbReference>
<dbReference type="EMBL" id="CP114767">
    <property type="protein sequence ID" value="WBA42162.1"/>
    <property type="molecule type" value="Genomic_DNA"/>
</dbReference>
<gene>
    <name evidence="2" type="ORF">O3303_01080</name>
</gene>
<proteinExistence type="predicted"/>
<name>A0ABY7LQH7_9BACT</name>
<organism evidence="2 3">
    <name type="scientific">Hymenobacter canadensis</name>
    <dbReference type="NCBI Taxonomy" id="2999067"/>
    <lineage>
        <taxon>Bacteria</taxon>
        <taxon>Pseudomonadati</taxon>
        <taxon>Bacteroidota</taxon>
        <taxon>Cytophagia</taxon>
        <taxon>Cytophagales</taxon>
        <taxon>Hymenobacteraceae</taxon>
        <taxon>Hymenobacter</taxon>
    </lineage>
</organism>
<reference evidence="2 3" key="1">
    <citation type="submission" date="2022-12" db="EMBL/GenBank/DDBJ databases">
        <title>Hymenobacter canadensis sp. nov. isolated from lake water of the Cambridge Bay, Canada.</title>
        <authorList>
            <person name="Kim W.H."/>
            <person name="Lee Y.M."/>
        </authorList>
    </citation>
    <scope>NUCLEOTIDE SEQUENCE [LARGE SCALE GENOMIC DNA]</scope>
    <source>
        <strain evidence="2 3">PAMC 29467</strain>
    </source>
</reference>
<protein>
    <submittedName>
        <fullName evidence="2">Uncharacterized protein</fullName>
    </submittedName>
</protein>
<evidence type="ECO:0000313" key="2">
    <source>
        <dbReference type="EMBL" id="WBA42162.1"/>
    </source>
</evidence>
<keyword evidence="3" id="KW-1185">Reference proteome</keyword>
<sequence length="221" mass="26217">MDTQYKLPSFNTEELYREAVQTNPSFQFFNIDDLEKHIEIISRHFQFPELLETNIIHPLSHPYPYIYYWVYTMWKRKADDAKSEQQELLIYITKIKPHLKDLSLFEISRRLHEEQKSYEDKITIGSISRTVYPIVAYPIILANIIFEENPKWIFYSASLQKAFLNTVLPSVNCNNVIVDFQKQNSSYHRIENENDEPILEYDDESSVQAPPPDIDYESPAK</sequence>
<evidence type="ECO:0000256" key="1">
    <source>
        <dbReference type="SAM" id="MobiDB-lite"/>
    </source>
</evidence>
<feature type="region of interest" description="Disordered" evidence="1">
    <location>
        <begin position="192"/>
        <end position="221"/>
    </location>
</feature>